<dbReference type="Pfam" id="PF03899">
    <property type="entry name" value="ATP-synt_I"/>
    <property type="match status" value="1"/>
</dbReference>
<evidence type="ECO:0000256" key="4">
    <source>
        <dbReference type="ARBA" id="ARBA00022989"/>
    </source>
</evidence>
<keyword evidence="3 6" id="KW-0812">Transmembrane</keyword>
<feature type="transmembrane region" description="Helical" evidence="6">
    <location>
        <begin position="108"/>
        <end position="129"/>
    </location>
</feature>
<evidence type="ECO:0008006" key="9">
    <source>
        <dbReference type="Google" id="ProtNLM"/>
    </source>
</evidence>
<feature type="transmembrane region" description="Helical" evidence="6">
    <location>
        <begin position="44"/>
        <end position="62"/>
    </location>
</feature>
<dbReference type="EMBL" id="RLIH01000011">
    <property type="protein sequence ID" value="RVU54372.1"/>
    <property type="molecule type" value="Genomic_DNA"/>
</dbReference>
<evidence type="ECO:0000256" key="6">
    <source>
        <dbReference type="SAM" id="Phobius"/>
    </source>
</evidence>
<organism evidence="7 8">
    <name type="scientific">Anaerosphaera multitolerans</name>
    <dbReference type="NCBI Taxonomy" id="2487351"/>
    <lineage>
        <taxon>Bacteria</taxon>
        <taxon>Bacillati</taxon>
        <taxon>Bacillota</taxon>
        <taxon>Tissierellia</taxon>
        <taxon>Tissierellales</taxon>
        <taxon>Peptoniphilaceae</taxon>
        <taxon>Anaerosphaera</taxon>
    </lineage>
</organism>
<evidence type="ECO:0000256" key="1">
    <source>
        <dbReference type="ARBA" id="ARBA00004651"/>
    </source>
</evidence>
<feature type="transmembrane region" description="Helical" evidence="6">
    <location>
        <begin position="83"/>
        <end position="102"/>
    </location>
</feature>
<keyword evidence="4 6" id="KW-1133">Transmembrane helix</keyword>
<dbReference type="InterPro" id="IPR005598">
    <property type="entry name" value="ATP_synth_I"/>
</dbReference>
<reference evidence="7 8" key="1">
    <citation type="submission" date="2018-11" db="EMBL/GenBank/DDBJ databases">
        <title>Genome sequencing and assembly of Anaerosphaera sp. nov., GS7-6-2.</title>
        <authorList>
            <person name="Rettenmaier R."/>
            <person name="Liebl W."/>
            <person name="Zverlov V."/>
        </authorList>
    </citation>
    <scope>NUCLEOTIDE SEQUENCE [LARGE SCALE GENOMIC DNA]</scope>
    <source>
        <strain evidence="7 8">GS7-6-2</strain>
    </source>
</reference>
<comment type="subcellular location">
    <subcellularLocation>
        <location evidence="1">Cell membrane</location>
        <topology evidence="1">Multi-pass membrane protein</topology>
    </subcellularLocation>
</comment>
<name>A0A437S5Q1_9FIRM</name>
<proteinExistence type="predicted"/>
<sequence length="142" mass="16535">MNWFKKLSRTAQLMIYSLIALIFIFLALAFIVNKFYLFEPMDKFSLGLVTGTLLSIYKVVSMEKSINKIVSMEEKQANLKNQLYFLLRYFITFIYVAIVIIFRDYIGVFGAIIGMLSLQVSAYMANYLLTREEKKYKGGEKN</sequence>
<evidence type="ECO:0000313" key="7">
    <source>
        <dbReference type="EMBL" id="RVU54372.1"/>
    </source>
</evidence>
<dbReference type="AlphaFoldDB" id="A0A437S5Q1"/>
<evidence type="ECO:0000256" key="3">
    <source>
        <dbReference type="ARBA" id="ARBA00022692"/>
    </source>
</evidence>
<gene>
    <name evidence="7" type="ORF">EF514_07965</name>
</gene>
<evidence type="ECO:0000256" key="5">
    <source>
        <dbReference type="ARBA" id="ARBA00023136"/>
    </source>
</evidence>
<dbReference type="Proteomes" id="UP000288812">
    <property type="component" value="Unassembled WGS sequence"/>
</dbReference>
<comment type="caution">
    <text evidence="7">The sequence shown here is derived from an EMBL/GenBank/DDBJ whole genome shotgun (WGS) entry which is preliminary data.</text>
</comment>
<keyword evidence="8" id="KW-1185">Reference proteome</keyword>
<protein>
    <recommendedName>
        <fullName evidence="9">ATP synthase subunit I</fullName>
    </recommendedName>
</protein>
<evidence type="ECO:0000313" key="8">
    <source>
        <dbReference type="Proteomes" id="UP000288812"/>
    </source>
</evidence>
<accession>A0A437S5Q1</accession>
<keyword evidence="2" id="KW-1003">Cell membrane</keyword>
<evidence type="ECO:0000256" key="2">
    <source>
        <dbReference type="ARBA" id="ARBA00022475"/>
    </source>
</evidence>
<dbReference type="RefSeq" id="WP_127724904.1">
    <property type="nucleotide sequence ID" value="NZ_RLIH01000011.1"/>
</dbReference>
<keyword evidence="5 6" id="KW-0472">Membrane</keyword>
<feature type="transmembrane region" description="Helical" evidence="6">
    <location>
        <begin position="12"/>
        <end position="32"/>
    </location>
</feature>